<comment type="caution">
    <text evidence="1">The sequence shown here is derived from an EMBL/GenBank/DDBJ whole genome shotgun (WGS) entry which is preliminary data.</text>
</comment>
<evidence type="ECO:0000313" key="2">
    <source>
        <dbReference type="Proteomes" id="UP001327957"/>
    </source>
</evidence>
<proteinExistence type="predicted"/>
<dbReference type="AlphaFoldDB" id="A0AAV9TJZ7"/>
<name>A0AAV9TJZ7_9PEZI</name>
<accession>A0AAV9TJZ7</accession>
<gene>
    <name evidence="1" type="ORF">QIS74_04222</name>
</gene>
<evidence type="ECO:0000313" key="1">
    <source>
        <dbReference type="EMBL" id="KAK6222520.1"/>
    </source>
</evidence>
<keyword evidence="2" id="KW-1185">Reference proteome</keyword>
<protein>
    <submittedName>
        <fullName evidence="1">Nitrogen assimilation transcription factor</fullName>
    </submittedName>
</protein>
<organism evidence="1 2">
    <name type="scientific">Colletotrichum tabaci</name>
    <dbReference type="NCBI Taxonomy" id="1209068"/>
    <lineage>
        <taxon>Eukaryota</taxon>
        <taxon>Fungi</taxon>
        <taxon>Dikarya</taxon>
        <taxon>Ascomycota</taxon>
        <taxon>Pezizomycotina</taxon>
        <taxon>Sordariomycetes</taxon>
        <taxon>Hypocreomycetidae</taxon>
        <taxon>Glomerellales</taxon>
        <taxon>Glomerellaceae</taxon>
        <taxon>Colletotrichum</taxon>
        <taxon>Colletotrichum destructivum species complex</taxon>
    </lineage>
</organism>
<sequence length="103" mass="11612">MRSEVESVKIIHCIRTVDIEADLEDLVKFNENADLMMQQASAHMDQTSPAFGESSVDTHLPTTPLDDISSLVEHLNSAVSNLDVSARTVYWHSEWIRVERTLS</sequence>
<dbReference type="EMBL" id="JASAOK010000018">
    <property type="protein sequence ID" value="KAK6222520.1"/>
    <property type="molecule type" value="Genomic_DNA"/>
</dbReference>
<reference evidence="1 2" key="1">
    <citation type="submission" date="2023-04" db="EMBL/GenBank/DDBJ databases">
        <title>Colletotrichum tabacum stain YC1 causing leaf anthracnose on Nicotiana tabacum(L.) cv.</title>
        <authorList>
            <person name="Ji Z."/>
            <person name="Wang M."/>
            <person name="Zhang J."/>
            <person name="Wang N."/>
            <person name="Zhou Z."/>
        </authorList>
    </citation>
    <scope>NUCLEOTIDE SEQUENCE [LARGE SCALE GENOMIC DNA]</scope>
    <source>
        <strain evidence="1 2">YC1</strain>
    </source>
</reference>
<dbReference type="Proteomes" id="UP001327957">
    <property type="component" value="Unassembled WGS sequence"/>
</dbReference>